<dbReference type="Pfam" id="PF00501">
    <property type="entry name" value="AMP-binding"/>
    <property type="match status" value="1"/>
</dbReference>
<accession>A0ABN3EBS0</accession>
<evidence type="ECO:0000259" key="2">
    <source>
        <dbReference type="Pfam" id="PF00501"/>
    </source>
</evidence>
<dbReference type="InterPro" id="IPR042099">
    <property type="entry name" value="ANL_N_sf"/>
</dbReference>
<dbReference type="Proteomes" id="UP001500305">
    <property type="component" value="Unassembled WGS sequence"/>
</dbReference>
<dbReference type="Gene3D" id="3.30.300.30">
    <property type="match status" value="1"/>
</dbReference>
<dbReference type="Gene3D" id="3.40.50.12780">
    <property type="entry name" value="N-terminal domain of ligase-like"/>
    <property type="match status" value="1"/>
</dbReference>
<dbReference type="SUPFAM" id="SSF56801">
    <property type="entry name" value="Acetyl-CoA synthetase-like"/>
    <property type="match status" value="1"/>
</dbReference>
<dbReference type="InterPro" id="IPR045851">
    <property type="entry name" value="AMP-bd_C_sf"/>
</dbReference>
<feature type="compositionally biased region" description="Basic and acidic residues" evidence="1">
    <location>
        <begin position="418"/>
        <end position="429"/>
    </location>
</feature>
<feature type="region of interest" description="Disordered" evidence="1">
    <location>
        <begin position="378"/>
        <end position="429"/>
    </location>
</feature>
<evidence type="ECO:0000313" key="3">
    <source>
        <dbReference type="EMBL" id="GAA2253521.1"/>
    </source>
</evidence>
<dbReference type="PANTHER" id="PTHR45527">
    <property type="entry name" value="NONRIBOSOMAL PEPTIDE SYNTHETASE"/>
    <property type="match status" value="1"/>
</dbReference>
<name>A0ABN3EBS0_9ACTN</name>
<keyword evidence="4" id="KW-1185">Reference proteome</keyword>
<dbReference type="InterPro" id="IPR020845">
    <property type="entry name" value="AMP-binding_CS"/>
</dbReference>
<dbReference type="InterPro" id="IPR010071">
    <property type="entry name" value="AA_adenyl_dom"/>
</dbReference>
<dbReference type="NCBIfam" id="TIGR01733">
    <property type="entry name" value="AA-adenyl-dom"/>
    <property type="match status" value="1"/>
</dbReference>
<sequence length="429" mass="45481">MPLARLQIRLPRSIELVVSLLAVLKSGAAYAPLDLDHPAGRLSSILADTDPVVVLTTGSVAASLPGEAATLLLDDPCTTAQLAALPDGDLRTARAAGPAPQDTAYVIHTSGSTGRPKGAAVSHRAICNRLRWMQDAYGLTEDDRVLHKTSSGFDVSVREFFWPLITGATLVVARPGGHRDPAYLAELMISQEGIATVHFVPAMLSAYLAEPGSALPTRLRRIICSGEALPADLATRAAQAMGAPVHNLYGPTEAAVDVTACAHDPGRPGASVPIGRPVWNTRTHVLDAFLQPVAPGSAGELYLADVQLASGYLGRPALTAQRFVADPFGPPGSRMYRTGDLVRQSPQGELEYLGRTDHQVKLRGLRIELGEIEAALTADDGTSTRAQVPLPPPRDHAPHRPTATDQEVHHVRRLRAAHPGDDEGHRPAG</sequence>
<dbReference type="PROSITE" id="PS00455">
    <property type="entry name" value="AMP_BINDING"/>
    <property type="match status" value="1"/>
</dbReference>
<dbReference type="PANTHER" id="PTHR45527:SF1">
    <property type="entry name" value="FATTY ACID SYNTHASE"/>
    <property type="match status" value="1"/>
</dbReference>
<comment type="caution">
    <text evidence="3">The sequence shown here is derived from an EMBL/GenBank/DDBJ whole genome shotgun (WGS) entry which is preliminary data.</text>
</comment>
<dbReference type="EMBL" id="BAAATR010000018">
    <property type="protein sequence ID" value="GAA2253521.1"/>
    <property type="molecule type" value="Genomic_DNA"/>
</dbReference>
<protein>
    <recommendedName>
        <fullName evidence="2">AMP-dependent synthetase/ligase domain-containing protein</fullName>
    </recommendedName>
</protein>
<organism evidence="3 4">
    <name type="scientific">Kitasatospora cystarginea</name>
    <dbReference type="NCBI Taxonomy" id="58350"/>
    <lineage>
        <taxon>Bacteria</taxon>
        <taxon>Bacillati</taxon>
        <taxon>Actinomycetota</taxon>
        <taxon>Actinomycetes</taxon>
        <taxon>Kitasatosporales</taxon>
        <taxon>Streptomycetaceae</taxon>
        <taxon>Kitasatospora</taxon>
    </lineage>
</organism>
<evidence type="ECO:0000313" key="4">
    <source>
        <dbReference type="Proteomes" id="UP001500305"/>
    </source>
</evidence>
<proteinExistence type="predicted"/>
<dbReference type="InterPro" id="IPR000873">
    <property type="entry name" value="AMP-dep_synth/lig_dom"/>
</dbReference>
<evidence type="ECO:0000256" key="1">
    <source>
        <dbReference type="SAM" id="MobiDB-lite"/>
    </source>
</evidence>
<reference evidence="3 4" key="1">
    <citation type="journal article" date="2019" name="Int. J. Syst. Evol. Microbiol.">
        <title>The Global Catalogue of Microorganisms (GCM) 10K type strain sequencing project: providing services to taxonomists for standard genome sequencing and annotation.</title>
        <authorList>
            <consortium name="The Broad Institute Genomics Platform"/>
            <consortium name="The Broad Institute Genome Sequencing Center for Infectious Disease"/>
            <person name="Wu L."/>
            <person name="Ma J."/>
        </authorList>
    </citation>
    <scope>NUCLEOTIDE SEQUENCE [LARGE SCALE GENOMIC DNA]</scope>
    <source>
        <strain evidence="3 4">JCM 7356</strain>
    </source>
</reference>
<feature type="domain" description="AMP-dependent synthetase/ligase" evidence="2">
    <location>
        <begin position="7"/>
        <end position="313"/>
    </location>
</feature>
<gene>
    <name evidence="3" type="ORF">GCM10010430_41590</name>
</gene>